<evidence type="ECO:0000256" key="5">
    <source>
        <dbReference type="ARBA" id="ARBA00023004"/>
    </source>
</evidence>
<dbReference type="InterPro" id="IPR036396">
    <property type="entry name" value="Cyt_P450_sf"/>
</dbReference>
<evidence type="ECO:0000256" key="2">
    <source>
        <dbReference type="ARBA" id="ARBA00022617"/>
    </source>
</evidence>
<evidence type="ECO:0000256" key="4">
    <source>
        <dbReference type="ARBA" id="ARBA00023002"/>
    </source>
</evidence>
<dbReference type="GO" id="GO:0016705">
    <property type="term" value="F:oxidoreductase activity, acting on paired donors, with incorporation or reduction of molecular oxygen"/>
    <property type="evidence" value="ECO:0007669"/>
    <property type="project" value="InterPro"/>
</dbReference>
<dbReference type="EMBL" id="BLLK01000023">
    <property type="protein sequence ID" value="GFH47327.1"/>
    <property type="molecule type" value="Genomic_DNA"/>
</dbReference>
<accession>A0AAD3H1P7</accession>
<dbReference type="GO" id="GO:0020037">
    <property type="term" value="F:heme binding"/>
    <property type="evidence" value="ECO:0007669"/>
    <property type="project" value="InterPro"/>
</dbReference>
<keyword evidence="6" id="KW-0503">Monooxygenase</keyword>
<sequence length="577" mass="66061">MCSPPKTSSPAKTSPVSSHGRTKSNGISFNTFVFSLIMALAISSVYSVALQLEKAFLPPDEKFLLEVPHLSSFTTGEALIFCASTMLILICYIKWQMIQLQRINLNMPHVPSYIPFLGTALQFLTNTPWDLMESWHRVYGPIYAFKLLGATCVSIEKPEYLKDVLQSKIQNVKKDSNFSYKPFLPILGTGIVTSEGKEWMYQRRKISTALKIDVLELIPGATLGAVKRLMKKMDQCAESGSSIDIEEELRHLTLQVISECFLSLEAAESDTTFATMYLPIVEEGNKRVWSPERFYMFFMPFWWRHKFGVRRLNNYVSKLIVDRWNLRKSGNAKSGKKDILDKVLDHYESENPGKDLTSRWVRQLRDEFKTFMLAGHETSAAMMTWTFLELIKKNELKQSVESEATNVFGVHNWLDGKMDESQLPNREELSNLTFSEGCLREALRLYSVVPCVMRQTIAPTKVGNHIIPSGANININIQSVHHNEEYWPKPMEYDPSRFTDPSVKPKPYTFLPFIDGPRNCLGQYLALLESKMVISLISQRYDFELVQKELAGEEDPRHRYIVPVKPKGTLDVFVTKK</sequence>
<dbReference type="AlphaFoldDB" id="A0AAD3H1P7"/>
<comment type="cofactor">
    <cofactor evidence="7">
        <name>heme</name>
        <dbReference type="ChEBI" id="CHEBI:30413"/>
    </cofactor>
</comment>
<name>A0AAD3H1P7_9STRA</name>
<gene>
    <name evidence="10" type="ORF">CTEN210_03802</name>
</gene>
<evidence type="ECO:0000256" key="8">
    <source>
        <dbReference type="SAM" id="MobiDB-lite"/>
    </source>
</evidence>
<dbReference type="InterPro" id="IPR001128">
    <property type="entry name" value="Cyt_P450"/>
</dbReference>
<protein>
    <recommendedName>
        <fullName evidence="12">Cytochrome P450</fullName>
    </recommendedName>
</protein>
<dbReference type="InterPro" id="IPR002401">
    <property type="entry name" value="Cyt_P450_E_grp-I"/>
</dbReference>
<feature type="transmembrane region" description="Helical" evidence="9">
    <location>
        <begin position="27"/>
        <end position="50"/>
    </location>
</feature>
<evidence type="ECO:0000256" key="9">
    <source>
        <dbReference type="SAM" id="Phobius"/>
    </source>
</evidence>
<feature type="compositionally biased region" description="Low complexity" evidence="8">
    <location>
        <begin position="1"/>
        <end position="18"/>
    </location>
</feature>
<evidence type="ECO:0000256" key="3">
    <source>
        <dbReference type="ARBA" id="ARBA00022723"/>
    </source>
</evidence>
<evidence type="ECO:0000256" key="7">
    <source>
        <dbReference type="PIRSR" id="PIRSR602401-1"/>
    </source>
</evidence>
<proteinExistence type="inferred from homology"/>
<dbReference type="Pfam" id="PF00067">
    <property type="entry name" value="p450"/>
    <property type="match status" value="1"/>
</dbReference>
<feature type="region of interest" description="Disordered" evidence="8">
    <location>
        <begin position="1"/>
        <end position="21"/>
    </location>
</feature>
<keyword evidence="5 7" id="KW-0408">Iron</keyword>
<dbReference type="Gene3D" id="1.10.630.10">
    <property type="entry name" value="Cytochrome P450"/>
    <property type="match status" value="1"/>
</dbReference>
<comment type="similarity">
    <text evidence="1">Belongs to the cytochrome P450 family.</text>
</comment>
<evidence type="ECO:0000313" key="10">
    <source>
        <dbReference type="EMBL" id="GFH47327.1"/>
    </source>
</evidence>
<dbReference type="InterPro" id="IPR050196">
    <property type="entry name" value="Cytochrome_P450_Monoox"/>
</dbReference>
<dbReference type="SUPFAM" id="SSF48264">
    <property type="entry name" value="Cytochrome P450"/>
    <property type="match status" value="1"/>
</dbReference>
<dbReference type="Proteomes" id="UP001054902">
    <property type="component" value="Unassembled WGS sequence"/>
</dbReference>
<keyword evidence="9" id="KW-0472">Membrane</keyword>
<keyword evidence="11" id="KW-1185">Reference proteome</keyword>
<evidence type="ECO:0000313" key="11">
    <source>
        <dbReference type="Proteomes" id="UP001054902"/>
    </source>
</evidence>
<dbReference type="PANTHER" id="PTHR24291">
    <property type="entry name" value="CYTOCHROME P450 FAMILY 4"/>
    <property type="match status" value="1"/>
</dbReference>
<evidence type="ECO:0000256" key="1">
    <source>
        <dbReference type="ARBA" id="ARBA00010617"/>
    </source>
</evidence>
<keyword evidence="9" id="KW-0812">Transmembrane</keyword>
<dbReference type="PRINTS" id="PR00463">
    <property type="entry name" value="EP450I"/>
</dbReference>
<evidence type="ECO:0000256" key="6">
    <source>
        <dbReference type="ARBA" id="ARBA00023033"/>
    </source>
</evidence>
<reference evidence="10 11" key="1">
    <citation type="journal article" date="2021" name="Sci. Rep.">
        <title>The genome of the diatom Chaetoceros tenuissimus carries an ancient integrated fragment of an extant virus.</title>
        <authorList>
            <person name="Hongo Y."/>
            <person name="Kimura K."/>
            <person name="Takaki Y."/>
            <person name="Yoshida Y."/>
            <person name="Baba S."/>
            <person name="Kobayashi G."/>
            <person name="Nagasaki K."/>
            <person name="Hano T."/>
            <person name="Tomaru Y."/>
        </authorList>
    </citation>
    <scope>NUCLEOTIDE SEQUENCE [LARGE SCALE GENOMIC DNA]</scope>
    <source>
        <strain evidence="10 11">NIES-3715</strain>
    </source>
</reference>
<keyword evidence="2 7" id="KW-0349">Heme</keyword>
<feature type="binding site" description="axial binding residue" evidence="7">
    <location>
        <position position="520"/>
    </location>
    <ligand>
        <name>heme</name>
        <dbReference type="ChEBI" id="CHEBI:30413"/>
    </ligand>
    <ligandPart>
        <name>Fe</name>
        <dbReference type="ChEBI" id="CHEBI:18248"/>
    </ligandPart>
</feature>
<evidence type="ECO:0008006" key="12">
    <source>
        <dbReference type="Google" id="ProtNLM"/>
    </source>
</evidence>
<dbReference type="PRINTS" id="PR00385">
    <property type="entry name" value="P450"/>
</dbReference>
<feature type="transmembrane region" description="Helical" evidence="9">
    <location>
        <begin position="70"/>
        <end position="93"/>
    </location>
</feature>
<comment type="caution">
    <text evidence="10">The sequence shown here is derived from an EMBL/GenBank/DDBJ whole genome shotgun (WGS) entry which is preliminary data.</text>
</comment>
<keyword evidence="3 7" id="KW-0479">Metal-binding</keyword>
<keyword evidence="4" id="KW-0560">Oxidoreductase</keyword>
<dbReference type="GO" id="GO:0004497">
    <property type="term" value="F:monooxygenase activity"/>
    <property type="evidence" value="ECO:0007669"/>
    <property type="project" value="UniProtKB-KW"/>
</dbReference>
<keyword evidence="9" id="KW-1133">Transmembrane helix</keyword>
<organism evidence="10 11">
    <name type="scientific">Chaetoceros tenuissimus</name>
    <dbReference type="NCBI Taxonomy" id="426638"/>
    <lineage>
        <taxon>Eukaryota</taxon>
        <taxon>Sar</taxon>
        <taxon>Stramenopiles</taxon>
        <taxon>Ochrophyta</taxon>
        <taxon>Bacillariophyta</taxon>
        <taxon>Coscinodiscophyceae</taxon>
        <taxon>Chaetocerotophycidae</taxon>
        <taxon>Chaetocerotales</taxon>
        <taxon>Chaetocerotaceae</taxon>
        <taxon>Chaetoceros</taxon>
    </lineage>
</organism>
<dbReference type="PANTHER" id="PTHR24291:SF50">
    <property type="entry name" value="BIFUNCTIONAL ALBAFLAVENONE MONOOXYGENASE_TERPENE SYNTHASE"/>
    <property type="match status" value="1"/>
</dbReference>
<dbReference type="GO" id="GO:0005506">
    <property type="term" value="F:iron ion binding"/>
    <property type="evidence" value="ECO:0007669"/>
    <property type="project" value="InterPro"/>
</dbReference>